<organism evidence="1 2">
    <name type="scientific">Stylonychia lemnae</name>
    <name type="common">Ciliate</name>
    <dbReference type="NCBI Taxonomy" id="5949"/>
    <lineage>
        <taxon>Eukaryota</taxon>
        <taxon>Sar</taxon>
        <taxon>Alveolata</taxon>
        <taxon>Ciliophora</taxon>
        <taxon>Intramacronucleata</taxon>
        <taxon>Spirotrichea</taxon>
        <taxon>Stichotrichia</taxon>
        <taxon>Sporadotrichida</taxon>
        <taxon>Oxytrichidae</taxon>
        <taxon>Stylonychinae</taxon>
        <taxon>Stylonychia</taxon>
    </lineage>
</organism>
<reference evidence="1 2" key="1">
    <citation type="submission" date="2014-06" db="EMBL/GenBank/DDBJ databases">
        <authorList>
            <person name="Swart Estienne"/>
        </authorList>
    </citation>
    <scope>NUCLEOTIDE SEQUENCE [LARGE SCALE GENOMIC DNA]</scope>
    <source>
        <strain evidence="1 2">130c</strain>
    </source>
</reference>
<gene>
    <name evidence="1" type="primary">Contig15571.g16592</name>
    <name evidence="1" type="ORF">STYLEM_14609</name>
</gene>
<evidence type="ECO:0000313" key="1">
    <source>
        <dbReference type="EMBL" id="CDW85530.1"/>
    </source>
</evidence>
<accession>A0A078AST9</accession>
<dbReference type="EMBL" id="CCKQ01013818">
    <property type="protein sequence ID" value="CDW85530.1"/>
    <property type="molecule type" value="Genomic_DNA"/>
</dbReference>
<protein>
    <submittedName>
        <fullName evidence="1">Uncharacterized protein</fullName>
    </submittedName>
</protein>
<evidence type="ECO:0000313" key="2">
    <source>
        <dbReference type="Proteomes" id="UP000039865"/>
    </source>
</evidence>
<dbReference type="AlphaFoldDB" id="A0A078AST9"/>
<dbReference type="Proteomes" id="UP000039865">
    <property type="component" value="Unassembled WGS sequence"/>
</dbReference>
<dbReference type="InParanoid" id="A0A078AST9"/>
<proteinExistence type="predicted"/>
<keyword evidence="2" id="KW-1185">Reference proteome</keyword>
<name>A0A078AST9_STYLE</name>
<sequence>MQRDKKEKKQYRYQTIQNSPNRDQQILIPIQVPKLPQINTVISYDFAQRQELQKSMNLKSHIQGYHKMEVIIQKLYEDFMKLKQEKRKSPNKEFAEIKIELENIRLNNRTQQLNQSVALPPQIQDERRNNSPFSILSAFGAKKTFLAQIGYPRLKQNIQRNNLVRSIMLDEDYQRE</sequence>